<evidence type="ECO:0000313" key="1">
    <source>
        <dbReference type="EMBL" id="PNF41872.1"/>
    </source>
</evidence>
<keyword evidence="2" id="KW-1185">Reference proteome</keyword>
<proteinExistence type="predicted"/>
<dbReference type="Proteomes" id="UP000235965">
    <property type="component" value="Unassembled WGS sequence"/>
</dbReference>
<dbReference type="EMBL" id="NEVH01002580">
    <property type="protein sequence ID" value="PNF41872.1"/>
    <property type="molecule type" value="Genomic_DNA"/>
</dbReference>
<dbReference type="AlphaFoldDB" id="A0A2J7RM12"/>
<protein>
    <submittedName>
        <fullName evidence="1">Uncharacterized protein</fullName>
    </submittedName>
</protein>
<dbReference type="STRING" id="105785.A0A2J7RM12"/>
<accession>A0A2J7RM12</accession>
<name>A0A2J7RM12_9NEOP</name>
<gene>
    <name evidence="1" type="ORF">B7P43_G15732</name>
</gene>
<organism evidence="1 2">
    <name type="scientific">Cryptotermes secundus</name>
    <dbReference type="NCBI Taxonomy" id="105785"/>
    <lineage>
        <taxon>Eukaryota</taxon>
        <taxon>Metazoa</taxon>
        <taxon>Ecdysozoa</taxon>
        <taxon>Arthropoda</taxon>
        <taxon>Hexapoda</taxon>
        <taxon>Insecta</taxon>
        <taxon>Pterygota</taxon>
        <taxon>Neoptera</taxon>
        <taxon>Polyneoptera</taxon>
        <taxon>Dictyoptera</taxon>
        <taxon>Blattodea</taxon>
        <taxon>Blattoidea</taxon>
        <taxon>Termitoidae</taxon>
        <taxon>Kalotermitidae</taxon>
        <taxon>Cryptotermitinae</taxon>
        <taxon>Cryptotermes</taxon>
    </lineage>
</organism>
<sequence>MEKENYADIVQLFNIRLCYCLTGISRTCALIRKHKENLHTSGDFSFPTQLEYWLNSVPFVPNFAATNLKTILEYSYLNRVHGAESDTVCDGEEWVIQNIIETSKSWPLVVSKCAIECNRVQLYLNRKLTFKYVLHSVLSQKCMYGQFSSKQQRFVITSDGLQEDRSKMDLSELRIELLRSTVTNLLKAVGYKMADMEKSCEEESIIYLHLSAKSSSDTVSGYERVICGVVTNSRHHCKESTITAQEYLRCV</sequence>
<reference evidence="1 2" key="1">
    <citation type="submission" date="2017-12" db="EMBL/GenBank/DDBJ databases">
        <title>Hemimetabolous genomes reveal molecular basis of termite eusociality.</title>
        <authorList>
            <person name="Harrison M.C."/>
            <person name="Jongepier E."/>
            <person name="Robertson H.M."/>
            <person name="Arning N."/>
            <person name="Bitard-Feildel T."/>
            <person name="Chao H."/>
            <person name="Childers C.P."/>
            <person name="Dinh H."/>
            <person name="Doddapaneni H."/>
            <person name="Dugan S."/>
            <person name="Gowin J."/>
            <person name="Greiner C."/>
            <person name="Han Y."/>
            <person name="Hu H."/>
            <person name="Hughes D.S.T."/>
            <person name="Huylmans A.-K."/>
            <person name="Kemena C."/>
            <person name="Kremer L.P.M."/>
            <person name="Lee S.L."/>
            <person name="Lopez-Ezquerra A."/>
            <person name="Mallet L."/>
            <person name="Monroy-Kuhn J.M."/>
            <person name="Moser A."/>
            <person name="Murali S.C."/>
            <person name="Muzny D.M."/>
            <person name="Otani S."/>
            <person name="Piulachs M.-D."/>
            <person name="Poelchau M."/>
            <person name="Qu J."/>
            <person name="Schaub F."/>
            <person name="Wada-Katsumata A."/>
            <person name="Worley K.C."/>
            <person name="Xie Q."/>
            <person name="Ylla G."/>
            <person name="Poulsen M."/>
            <person name="Gibbs R.A."/>
            <person name="Schal C."/>
            <person name="Richards S."/>
            <person name="Belles X."/>
            <person name="Korb J."/>
            <person name="Bornberg-Bauer E."/>
        </authorList>
    </citation>
    <scope>NUCLEOTIDE SEQUENCE [LARGE SCALE GENOMIC DNA]</scope>
    <source>
        <tissue evidence="1">Whole body</tissue>
    </source>
</reference>
<dbReference type="InParanoid" id="A0A2J7RM12"/>
<comment type="caution">
    <text evidence="1">The sequence shown here is derived from an EMBL/GenBank/DDBJ whole genome shotgun (WGS) entry which is preliminary data.</text>
</comment>
<dbReference type="OrthoDB" id="9990834at2759"/>
<evidence type="ECO:0000313" key="2">
    <source>
        <dbReference type="Proteomes" id="UP000235965"/>
    </source>
</evidence>